<keyword evidence="1" id="KW-1133">Transmembrane helix</keyword>
<feature type="transmembrane region" description="Helical" evidence="1">
    <location>
        <begin position="186"/>
        <end position="208"/>
    </location>
</feature>
<dbReference type="PROSITE" id="PS50887">
    <property type="entry name" value="GGDEF"/>
    <property type="match status" value="1"/>
</dbReference>
<keyword evidence="1" id="KW-0472">Membrane</keyword>
<organism evidence="3">
    <name type="scientific">freshwater metagenome</name>
    <dbReference type="NCBI Taxonomy" id="449393"/>
    <lineage>
        <taxon>unclassified sequences</taxon>
        <taxon>metagenomes</taxon>
        <taxon>ecological metagenomes</taxon>
    </lineage>
</organism>
<dbReference type="Pfam" id="PF00990">
    <property type="entry name" value="GGDEF"/>
    <property type="match status" value="1"/>
</dbReference>
<dbReference type="InterPro" id="IPR000160">
    <property type="entry name" value="GGDEF_dom"/>
</dbReference>
<evidence type="ECO:0000313" key="3">
    <source>
        <dbReference type="EMBL" id="CAB4827864.1"/>
    </source>
</evidence>
<sequence>MREQKFLRLSSPILIFLHFIIGQVFNTANVLNEIFLYNIIIFLVVLSIFRKSDSSNQVATICTSIAFGLWGIGSLISSISTFYTFSTYSVTISNTFYLLFYPFALIGLPRIAGNKKKLSFLEIMDASIIGLGLSALATAFLIKPVLPHFDGDALSTFFSICFPIADLLLIAVTSAAFLTQLRGARTLFLASGILIFALSDFLFLWQLVNGSYRFGSLVDNGWIIGFVLISESVSHTSEVITTQRNINPILLTISVFLSATLLALVALNPGYFPSFILIPTISTLLLAFFRMSIALREARSIGEERILARTDELTGLPNRRKLIGELELFAEKSGALLLLDLNGFKPINDSHGHEIGDIVLQQVAGRFSRALPSDALLARLGGDEFGVIIAGSYEHTMDVALALHATLSYPFLIEGATINLGVSIGHITNDGSQDLLRRADLAMYQAKREGIGVFAG</sequence>
<feature type="domain" description="GGDEF" evidence="2">
    <location>
        <begin position="332"/>
        <end position="456"/>
    </location>
</feature>
<dbReference type="CDD" id="cd01949">
    <property type="entry name" value="GGDEF"/>
    <property type="match status" value="1"/>
</dbReference>
<accession>A0A6J7A560</accession>
<dbReference type="InterPro" id="IPR043128">
    <property type="entry name" value="Rev_trsase/Diguanyl_cyclase"/>
</dbReference>
<feature type="transmembrane region" description="Helical" evidence="1">
    <location>
        <begin position="7"/>
        <end position="25"/>
    </location>
</feature>
<keyword evidence="1" id="KW-0812">Transmembrane</keyword>
<dbReference type="SMART" id="SM00267">
    <property type="entry name" value="GGDEF"/>
    <property type="match status" value="1"/>
</dbReference>
<feature type="transmembrane region" description="Helical" evidence="1">
    <location>
        <begin position="214"/>
        <end position="234"/>
    </location>
</feature>
<feature type="transmembrane region" description="Helical" evidence="1">
    <location>
        <begin position="88"/>
        <end position="108"/>
    </location>
</feature>
<dbReference type="InterPro" id="IPR029787">
    <property type="entry name" value="Nucleotide_cyclase"/>
</dbReference>
<dbReference type="InterPro" id="IPR052163">
    <property type="entry name" value="DGC-Regulatory_Protein"/>
</dbReference>
<feature type="transmembrane region" description="Helical" evidence="1">
    <location>
        <begin position="154"/>
        <end position="179"/>
    </location>
</feature>
<proteinExistence type="predicted"/>
<evidence type="ECO:0000256" key="1">
    <source>
        <dbReference type="SAM" id="Phobius"/>
    </source>
</evidence>
<feature type="transmembrane region" description="Helical" evidence="1">
    <location>
        <begin position="120"/>
        <end position="142"/>
    </location>
</feature>
<reference evidence="3" key="1">
    <citation type="submission" date="2020-05" db="EMBL/GenBank/DDBJ databases">
        <authorList>
            <person name="Chiriac C."/>
            <person name="Salcher M."/>
            <person name="Ghai R."/>
            <person name="Kavagutti S V."/>
        </authorList>
    </citation>
    <scope>NUCLEOTIDE SEQUENCE</scope>
</reference>
<feature type="transmembrane region" description="Helical" evidence="1">
    <location>
        <begin position="271"/>
        <end position="289"/>
    </location>
</feature>
<feature type="transmembrane region" description="Helical" evidence="1">
    <location>
        <begin position="246"/>
        <end position="265"/>
    </location>
</feature>
<protein>
    <submittedName>
        <fullName evidence="3">Unannotated protein</fullName>
    </submittedName>
</protein>
<feature type="transmembrane region" description="Helical" evidence="1">
    <location>
        <begin position="61"/>
        <end position="82"/>
    </location>
</feature>
<dbReference type="Gene3D" id="3.30.70.270">
    <property type="match status" value="1"/>
</dbReference>
<dbReference type="PANTHER" id="PTHR46663:SF2">
    <property type="entry name" value="GGDEF DOMAIN-CONTAINING PROTEIN"/>
    <property type="match status" value="1"/>
</dbReference>
<name>A0A6J7A560_9ZZZZ</name>
<gene>
    <name evidence="3" type="ORF">UFOPK3166_00737</name>
</gene>
<feature type="transmembrane region" description="Helical" evidence="1">
    <location>
        <begin position="31"/>
        <end position="49"/>
    </location>
</feature>
<evidence type="ECO:0000259" key="2">
    <source>
        <dbReference type="PROSITE" id="PS50887"/>
    </source>
</evidence>
<dbReference type="SUPFAM" id="SSF55073">
    <property type="entry name" value="Nucleotide cyclase"/>
    <property type="match status" value="1"/>
</dbReference>
<dbReference type="NCBIfam" id="TIGR00254">
    <property type="entry name" value="GGDEF"/>
    <property type="match status" value="1"/>
</dbReference>
<dbReference type="AlphaFoldDB" id="A0A6J7A560"/>
<dbReference type="EMBL" id="CAFABD010000107">
    <property type="protein sequence ID" value="CAB4827864.1"/>
    <property type="molecule type" value="Genomic_DNA"/>
</dbReference>
<dbReference type="PANTHER" id="PTHR46663">
    <property type="entry name" value="DIGUANYLATE CYCLASE DGCT-RELATED"/>
    <property type="match status" value="1"/>
</dbReference>